<gene>
    <name evidence="1" type="ORF">B9T62_18680</name>
</gene>
<dbReference type="EMBL" id="CP021780">
    <property type="protein sequence ID" value="ASA22634.1"/>
    <property type="molecule type" value="Genomic_DNA"/>
</dbReference>
<sequence>MKCEVYQKNGDEWEMDKITGEVIYIEETDEWEFQINDGSYSQEMFLEEVDRILTSKGFGHLKDGDKITLSVERMTK</sequence>
<protein>
    <submittedName>
        <fullName evidence="1">Uncharacterized protein</fullName>
    </submittedName>
</protein>
<organism evidence="1 2">
    <name type="scientific">Paenibacillus donghaensis</name>
    <dbReference type="NCBI Taxonomy" id="414771"/>
    <lineage>
        <taxon>Bacteria</taxon>
        <taxon>Bacillati</taxon>
        <taxon>Bacillota</taxon>
        <taxon>Bacilli</taxon>
        <taxon>Bacillales</taxon>
        <taxon>Paenibacillaceae</taxon>
        <taxon>Paenibacillus</taxon>
    </lineage>
</organism>
<keyword evidence="2" id="KW-1185">Reference proteome</keyword>
<evidence type="ECO:0000313" key="1">
    <source>
        <dbReference type="EMBL" id="ASA22634.1"/>
    </source>
</evidence>
<reference evidence="1 2" key="1">
    <citation type="submission" date="2017-06" db="EMBL/GenBank/DDBJ databases">
        <title>Complete genome sequence of Paenibacillus donghaensis KCTC 13049T isolated from East Sea sediment, South Korea.</title>
        <authorList>
            <person name="Jung B.K."/>
            <person name="Hong S.-J."/>
            <person name="Shin J.-H."/>
        </authorList>
    </citation>
    <scope>NUCLEOTIDE SEQUENCE [LARGE SCALE GENOMIC DNA]</scope>
    <source>
        <strain evidence="1 2">KCTC 13049</strain>
    </source>
</reference>
<proteinExistence type="predicted"/>
<dbReference type="Proteomes" id="UP000249890">
    <property type="component" value="Chromosome"/>
</dbReference>
<dbReference type="KEGG" id="pdh:B9T62_18680"/>
<accession>A0A2Z2KAJ9</accession>
<dbReference type="AlphaFoldDB" id="A0A2Z2KAJ9"/>
<name>A0A2Z2KAJ9_9BACL</name>
<dbReference type="RefSeq" id="WP_087916632.1">
    <property type="nucleotide sequence ID" value="NZ_CP021780.1"/>
</dbReference>
<evidence type="ECO:0000313" key="2">
    <source>
        <dbReference type="Proteomes" id="UP000249890"/>
    </source>
</evidence>